<proteinExistence type="inferred from homology"/>
<dbReference type="Gramene" id="EFJ35379">
    <property type="protein sequence ID" value="EFJ35379"/>
    <property type="gene ID" value="SELMODRAFT_450687"/>
</dbReference>
<evidence type="ECO:0000256" key="1">
    <source>
        <dbReference type="ARBA" id="ARBA00009861"/>
    </source>
</evidence>
<comment type="similarity">
    <text evidence="1">Belongs to the plant acyltransferase family.</text>
</comment>
<sequence length="483" mass="53663">MDVISKANSESLQDCNQSSSSKVVQYAFHVVRPEQVPAPSPHFLSSIDLCYSKPEFSTLVLFFKDCFSPAAGAKSLVDSLRSSLSKVLVFYPVLAGRLRENESGRLEVNMNGQGVHFVESKVDSSFQDWEDIRQCPLDIDLSLDTRVVNPSDVPLIKFQVTQFHCGSIAIAVHFLHIILDGSSLYNVLNAWAKVHRGSTLFCESFVRGRELLARDPPKVDAPVPFIIDAAAHDKQLDASNIVPCNLVTLRMEQAAIDTCKREAQTGAFAYNGGKATGFEAVLSLLWSSMLRARGVPQHLDTALLFSINLRGQKLALVPQNYFGNAVANCQVHVSRAGDIVASDLSYAAHLIHKAKISCNRASVQSMLDWLELNSAHVHKELHWRRGITSTSITNFPMYGLDFGWRGGALSQLCFLPSKVPPHMPFVAMLPSPRPKSIEIVIGLHHHDREVLLQDHLFTRYFSASEIKLWTGDHICRALRRVPK</sequence>
<accession>D8QXA3</accession>
<dbReference type="PANTHER" id="PTHR31642">
    <property type="entry name" value="TRICHOTHECENE 3-O-ACETYLTRANSFERASE"/>
    <property type="match status" value="1"/>
</dbReference>
<dbReference type="Proteomes" id="UP000001514">
    <property type="component" value="Unassembled WGS sequence"/>
</dbReference>
<keyword evidence="2" id="KW-0012">Acyltransferase</keyword>
<gene>
    <name evidence="2" type="primary">BAHDb2</name>
    <name evidence="2" type="ORF">SELMODRAFT_450687</name>
</gene>
<dbReference type="Pfam" id="PF02458">
    <property type="entry name" value="Transferase"/>
    <property type="match status" value="1"/>
</dbReference>
<keyword evidence="2" id="KW-0808">Transferase</keyword>
<dbReference type="eggNOG" id="ENOG502QTJX">
    <property type="taxonomic scope" value="Eukaryota"/>
</dbReference>
<dbReference type="InterPro" id="IPR023213">
    <property type="entry name" value="CAT-like_dom_sf"/>
</dbReference>
<dbReference type="PANTHER" id="PTHR31642:SF316">
    <property type="entry name" value="PROTEIN ECERIFERUM 26-LIKE"/>
    <property type="match status" value="1"/>
</dbReference>
<organism evidence="3">
    <name type="scientific">Selaginella moellendorffii</name>
    <name type="common">Spikemoss</name>
    <dbReference type="NCBI Taxonomy" id="88036"/>
    <lineage>
        <taxon>Eukaryota</taxon>
        <taxon>Viridiplantae</taxon>
        <taxon>Streptophyta</taxon>
        <taxon>Embryophyta</taxon>
        <taxon>Tracheophyta</taxon>
        <taxon>Lycopodiopsida</taxon>
        <taxon>Selaginellales</taxon>
        <taxon>Selaginellaceae</taxon>
        <taxon>Selaginella</taxon>
    </lineage>
</organism>
<name>D8QXA3_SELML</name>
<dbReference type="InterPro" id="IPR050317">
    <property type="entry name" value="Plant_Fungal_Acyltransferase"/>
</dbReference>
<dbReference type="EC" id="2.3.1.-" evidence="2"/>
<dbReference type="STRING" id="88036.D8QXA3"/>
<dbReference type="Gene3D" id="3.30.559.10">
    <property type="entry name" value="Chloramphenicol acetyltransferase-like domain"/>
    <property type="match status" value="2"/>
</dbReference>
<dbReference type="GO" id="GO:0016747">
    <property type="term" value="F:acyltransferase activity, transferring groups other than amino-acyl groups"/>
    <property type="evidence" value="ECO:0000318"/>
    <property type="project" value="GO_Central"/>
</dbReference>
<dbReference type="GeneID" id="9643718"/>
<evidence type="ECO:0000313" key="2">
    <source>
        <dbReference type="EMBL" id="EFJ35379.1"/>
    </source>
</evidence>
<dbReference type="HOGENOM" id="CLU_014546_10_0_1"/>
<evidence type="ECO:0000313" key="3">
    <source>
        <dbReference type="Proteomes" id="UP000001514"/>
    </source>
</evidence>
<dbReference type="EMBL" id="GL377568">
    <property type="protein sequence ID" value="EFJ35379.1"/>
    <property type="molecule type" value="Genomic_DNA"/>
</dbReference>
<keyword evidence="3" id="KW-1185">Reference proteome</keyword>
<protein>
    <submittedName>
        <fullName evidence="2">BAHD family acyltransferase</fullName>
        <ecNumber evidence="2">2.3.1.-</ecNumber>
    </submittedName>
</protein>
<reference evidence="2 3" key="1">
    <citation type="journal article" date="2011" name="Science">
        <title>The Selaginella genome identifies genetic changes associated with the evolution of vascular plants.</title>
        <authorList>
            <person name="Banks J.A."/>
            <person name="Nishiyama T."/>
            <person name="Hasebe M."/>
            <person name="Bowman J.L."/>
            <person name="Gribskov M."/>
            <person name="dePamphilis C."/>
            <person name="Albert V.A."/>
            <person name="Aono N."/>
            <person name="Aoyama T."/>
            <person name="Ambrose B.A."/>
            <person name="Ashton N.W."/>
            <person name="Axtell M.J."/>
            <person name="Barker E."/>
            <person name="Barker M.S."/>
            <person name="Bennetzen J.L."/>
            <person name="Bonawitz N.D."/>
            <person name="Chapple C."/>
            <person name="Cheng C."/>
            <person name="Correa L.G."/>
            <person name="Dacre M."/>
            <person name="DeBarry J."/>
            <person name="Dreyer I."/>
            <person name="Elias M."/>
            <person name="Engstrom E.M."/>
            <person name="Estelle M."/>
            <person name="Feng L."/>
            <person name="Finet C."/>
            <person name="Floyd S.K."/>
            <person name="Frommer W.B."/>
            <person name="Fujita T."/>
            <person name="Gramzow L."/>
            <person name="Gutensohn M."/>
            <person name="Harholt J."/>
            <person name="Hattori M."/>
            <person name="Heyl A."/>
            <person name="Hirai T."/>
            <person name="Hiwatashi Y."/>
            <person name="Ishikawa M."/>
            <person name="Iwata M."/>
            <person name="Karol K.G."/>
            <person name="Koehler B."/>
            <person name="Kolukisaoglu U."/>
            <person name="Kubo M."/>
            <person name="Kurata T."/>
            <person name="Lalonde S."/>
            <person name="Li K."/>
            <person name="Li Y."/>
            <person name="Litt A."/>
            <person name="Lyons E."/>
            <person name="Manning G."/>
            <person name="Maruyama T."/>
            <person name="Michael T.P."/>
            <person name="Mikami K."/>
            <person name="Miyazaki S."/>
            <person name="Morinaga S."/>
            <person name="Murata T."/>
            <person name="Mueller-Roeber B."/>
            <person name="Nelson D.R."/>
            <person name="Obara M."/>
            <person name="Oguri Y."/>
            <person name="Olmstead R.G."/>
            <person name="Onodera N."/>
            <person name="Petersen B.L."/>
            <person name="Pils B."/>
            <person name="Prigge M."/>
            <person name="Rensing S.A."/>
            <person name="Riano-Pachon D.M."/>
            <person name="Roberts A.W."/>
            <person name="Sato Y."/>
            <person name="Scheller H.V."/>
            <person name="Schulz B."/>
            <person name="Schulz C."/>
            <person name="Shakirov E.V."/>
            <person name="Shibagaki N."/>
            <person name="Shinohara N."/>
            <person name="Shippen D.E."/>
            <person name="Soerensen I."/>
            <person name="Sotooka R."/>
            <person name="Sugimoto N."/>
            <person name="Sugita M."/>
            <person name="Sumikawa N."/>
            <person name="Tanurdzic M."/>
            <person name="Theissen G."/>
            <person name="Ulvskov P."/>
            <person name="Wakazuki S."/>
            <person name="Weng J.K."/>
            <person name="Willats W.W."/>
            <person name="Wipf D."/>
            <person name="Wolf P.G."/>
            <person name="Yang L."/>
            <person name="Zimmer A.D."/>
            <person name="Zhu Q."/>
            <person name="Mitros T."/>
            <person name="Hellsten U."/>
            <person name="Loque D."/>
            <person name="Otillar R."/>
            <person name="Salamov A."/>
            <person name="Schmutz J."/>
            <person name="Shapiro H."/>
            <person name="Lindquist E."/>
            <person name="Lucas S."/>
            <person name="Rokhsar D."/>
            <person name="Grigoriev I.V."/>
        </authorList>
    </citation>
    <scope>NUCLEOTIDE SEQUENCE [LARGE SCALE GENOMIC DNA]</scope>
</reference>
<dbReference type="KEGG" id="smo:SELMODRAFT_450687"/>
<dbReference type="InParanoid" id="D8QXA3"/>
<dbReference type="AlphaFoldDB" id="D8QXA3"/>
<dbReference type="OMA" id="FRISRRM"/>
<dbReference type="OrthoDB" id="1862401at2759"/>